<evidence type="ECO:0000313" key="3">
    <source>
        <dbReference type="EMBL" id="PJA37170.1"/>
    </source>
</evidence>
<name>A0A2M7WW12_UNCKA</name>
<evidence type="ECO:0000259" key="2">
    <source>
        <dbReference type="Pfam" id="PF00383"/>
    </source>
</evidence>
<dbReference type="PANTHER" id="PTHR11644">
    <property type="entry name" value="CYTIDINE DEAMINASE"/>
    <property type="match status" value="1"/>
</dbReference>
<dbReference type="PANTHER" id="PTHR11644:SF2">
    <property type="entry name" value="CYTIDINE DEAMINASE"/>
    <property type="match status" value="1"/>
</dbReference>
<dbReference type="Pfam" id="PF00383">
    <property type="entry name" value="dCMP_cyt_deam_1"/>
    <property type="match status" value="1"/>
</dbReference>
<sequence>MDSKMIKGKKIYSLTKMECQRLIQAAKEVLQNTYPKPKEGYAVALLTDKGNIYVGVSYGSNTETLTMHSEATALAHAAIHGETKIVAITGPNCHICKQLIWESSLRSGIDTVIVHQEKGEIKQTPISKLMPYPWPAR</sequence>
<dbReference type="EMBL" id="PFXB01000126">
    <property type="protein sequence ID" value="PJA37170.1"/>
    <property type="molecule type" value="Genomic_DNA"/>
</dbReference>
<reference evidence="4" key="1">
    <citation type="submission" date="2017-09" db="EMBL/GenBank/DDBJ databases">
        <title>Depth-based differentiation of microbial function through sediment-hosted aquifers and enrichment of novel symbionts in the deep terrestrial subsurface.</title>
        <authorList>
            <person name="Probst A.J."/>
            <person name="Ladd B."/>
            <person name="Jarett J.K."/>
            <person name="Geller-Mcgrath D.E."/>
            <person name="Sieber C.M.K."/>
            <person name="Emerson J.B."/>
            <person name="Anantharaman K."/>
            <person name="Thomas B.C."/>
            <person name="Malmstrom R."/>
            <person name="Stieglmeier M."/>
            <person name="Klingl A."/>
            <person name="Woyke T."/>
            <person name="Ryan C.M."/>
            <person name="Banfield J.F."/>
        </authorList>
    </citation>
    <scope>NUCLEOTIDE SEQUENCE [LARGE SCALE GENOMIC DNA]</scope>
</reference>
<dbReference type="GO" id="GO:0005829">
    <property type="term" value="C:cytosol"/>
    <property type="evidence" value="ECO:0007669"/>
    <property type="project" value="TreeGrafter"/>
</dbReference>
<dbReference type="InterPro" id="IPR016193">
    <property type="entry name" value="Cytidine_deaminase-like"/>
</dbReference>
<evidence type="ECO:0000313" key="4">
    <source>
        <dbReference type="Proteomes" id="UP000230538"/>
    </source>
</evidence>
<dbReference type="CDD" id="cd01283">
    <property type="entry name" value="cytidine_deaminase"/>
    <property type="match status" value="1"/>
</dbReference>
<dbReference type="GO" id="GO:0004126">
    <property type="term" value="F:cytidine deaminase activity"/>
    <property type="evidence" value="ECO:0007669"/>
    <property type="project" value="TreeGrafter"/>
</dbReference>
<dbReference type="GO" id="GO:0055086">
    <property type="term" value="P:nucleobase-containing small molecule metabolic process"/>
    <property type="evidence" value="ECO:0007669"/>
    <property type="project" value="UniProtKB-ARBA"/>
</dbReference>
<dbReference type="InterPro" id="IPR002125">
    <property type="entry name" value="CMP_dCMP_dom"/>
</dbReference>
<comment type="caution">
    <text evidence="3">The sequence shown here is derived from an EMBL/GenBank/DDBJ whole genome shotgun (WGS) entry which is preliminary data.</text>
</comment>
<accession>A0A2M7WW12</accession>
<gene>
    <name evidence="3" type="ORF">CO181_04630</name>
</gene>
<dbReference type="Gene3D" id="3.40.140.10">
    <property type="entry name" value="Cytidine Deaminase, domain 2"/>
    <property type="match status" value="1"/>
</dbReference>
<dbReference type="GO" id="GO:0072527">
    <property type="term" value="P:pyrimidine-containing compound metabolic process"/>
    <property type="evidence" value="ECO:0007669"/>
    <property type="project" value="UniProtKB-ARBA"/>
</dbReference>
<evidence type="ECO:0000256" key="1">
    <source>
        <dbReference type="ARBA" id="ARBA00006576"/>
    </source>
</evidence>
<organism evidence="3 4">
    <name type="scientific">candidate division WWE3 bacterium CG_4_9_14_3_um_filter_43_9</name>
    <dbReference type="NCBI Taxonomy" id="1975082"/>
    <lineage>
        <taxon>Bacteria</taxon>
        <taxon>Katanobacteria</taxon>
    </lineage>
</organism>
<dbReference type="GO" id="GO:0008270">
    <property type="term" value="F:zinc ion binding"/>
    <property type="evidence" value="ECO:0007669"/>
    <property type="project" value="TreeGrafter"/>
</dbReference>
<comment type="similarity">
    <text evidence="1">Belongs to the cytidine and deoxycytidylate deaminase family.</text>
</comment>
<dbReference type="Proteomes" id="UP000230538">
    <property type="component" value="Unassembled WGS sequence"/>
</dbReference>
<dbReference type="InterPro" id="IPR050202">
    <property type="entry name" value="Cyt/Deoxycyt_deaminase"/>
</dbReference>
<proteinExistence type="inferred from homology"/>
<feature type="domain" description="CMP/dCMP-type deaminase" evidence="2">
    <location>
        <begin position="20"/>
        <end position="105"/>
    </location>
</feature>
<protein>
    <recommendedName>
        <fullName evidence="2">CMP/dCMP-type deaminase domain-containing protein</fullName>
    </recommendedName>
</protein>
<dbReference type="AlphaFoldDB" id="A0A2M7WW12"/>
<dbReference type="SUPFAM" id="SSF53927">
    <property type="entry name" value="Cytidine deaminase-like"/>
    <property type="match status" value="1"/>
</dbReference>